<protein>
    <recommendedName>
        <fullName evidence="11">Biosynthetic peptidoglycan transglycosylase</fullName>
        <ecNumber evidence="11">2.4.99.28</ecNumber>
    </recommendedName>
    <alternativeName>
        <fullName evidence="11">Glycan polymerase</fullName>
    </alternativeName>
    <alternativeName>
        <fullName evidence="11">Peptidoglycan glycosyltransferase MtgA</fullName>
        <shortName evidence="11">PGT</shortName>
    </alternativeName>
</protein>
<evidence type="ECO:0000256" key="6">
    <source>
        <dbReference type="ARBA" id="ARBA00022960"/>
    </source>
</evidence>
<dbReference type="NCBIfam" id="TIGR02070">
    <property type="entry name" value="mono_pep_trsgly"/>
    <property type="match status" value="1"/>
</dbReference>
<keyword evidence="2 11" id="KW-0997">Cell inner membrane</keyword>
<dbReference type="Proteomes" id="UP000831607">
    <property type="component" value="Chromosome"/>
</dbReference>
<keyword evidence="6 11" id="KW-0133">Cell shape</keyword>
<name>A0ABY4AMB8_9BURK</name>
<dbReference type="InterPro" id="IPR036950">
    <property type="entry name" value="PBP_transglycosylase"/>
</dbReference>
<dbReference type="PANTHER" id="PTHR30400">
    <property type="entry name" value="MONOFUNCTIONAL BIOSYNTHETIC PEPTIDOGLYCAN TRANSGLYCOSYLASE"/>
    <property type="match status" value="1"/>
</dbReference>
<evidence type="ECO:0000313" key="14">
    <source>
        <dbReference type="Proteomes" id="UP000831607"/>
    </source>
</evidence>
<evidence type="ECO:0000256" key="10">
    <source>
        <dbReference type="ARBA" id="ARBA00023316"/>
    </source>
</evidence>
<dbReference type="InterPro" id="IPR011812">
    <property type="entry name" value="Pep_trsgly"/>
</dbReference>
<comment type="pathway">
    <text evidence="11">Cell wall biogenesis; peptidoglycan biosynthesis.</text>
</comment>
<organism evidence="13 14">
    <name type="scientific">Orrella daihaiensis</name>
    <dbReference type="NCBI Taxonomy" id="2782176"/>
    <lineage>
        <taxon>Bacteria</taxon>
        <taxon>Pseudomonadati</taxon>
        <taxon>Pseudomonadota</taxon>
        <taxon>Betaproteobacteria</taxon>
        <taxon>Burkholderiales</taxon>
        <taxon>Alcaligenaceae</taxon>
        <taxon>Orrella</taxon>
    </lineage>
</organism>
<comment type="similarity">
    <text evidence="11">Belongs to the glycosyltransferase 51 family.</text>
</comment>
<keyword evidence="10 11" id="KW-0961">Cell wall biogenesis/degradation</keyword>
<evidence type="ECO:0000256" key="9">
    <source>
        <dbReference type="ARBA" id="ARBA00023136"/>
    </source>
</evidence>
<feature type="transmembrane region" description="Helical" evidence="11">
    <location>
        <begin position="24"/>
        <end position="52"/>
    </location>
</feature>
<evidence type="ECO:0000256" key="11">
    <source>
        <dbReference type="HAMAP-Rule" id="MF_00766"/>
    </source>
</evidence>
<evidence type="ECO:0000256" key="4">
    <source>
        <dbReference type="ARBA" id="ARBA00022679"/>
    </source>
</evidence>
<keyword evidence="8 11" id="KW-1133">Transmembrane helix</keyword>
<dbReference type="EMBL" id="CP063982">
    <property type="protein sequence ID" value="UOD51188.1"/>
    <property type="molecule type" value="Genomic_DNA"/>
</dbReference>
<dbReference type="PANTHER" id="PTHR30400:SF0">
    <property type="entry name" value="BIOSYNTHETIC PEPTIDOGLYCAN TRANSGLYCOSYLASE"/>
    <property type="match status" value="1"/>
</dbReference>
<dbReference type="Gene3D" id="1.10.3810.10">
    <property type="entry name" value="Biosynthetic peptidoglycan transglycosylase-like"/>
    <property type="match status" value="1"/>
</dbReference>
<comment type="subcellular location">
    <subcellularLocation>
        <location evidence="11">Cell inner membrane</location>
        <topology evidence="11">Single-pass membrane protein</topology>
    </subcellularLocation>
</comment>
<keyword evidence="4 11" id="KW-0808">Transferase</keyword>
<keyword evidence="5 11" id="KW-0812">Transmembrane</keyword>
<dbReference type="HAMAP" id="MF_00766">
    <property type="entry name" value="PGT_MtgA"/>
    <property type="match status" value="1"/>
</dbReference>
<evidence type="ECO:0000256" key="5">
    <source>
        <dbReference type="ARBA" id="ARBA00022692"/>
    </source>
</evidence>
<dbReference type="InterPro" id="IPR001264">
    <property type="entry name" value="Glyco_trans_51"/>
</dbReference>
<evidence type="ECO:0000256" key="3">
    <source>
        <dbReference type="ARBA" id="ARBA00022676"/>
    </source>
</evidence>
<reference evidence="13 14" key="1">
    <citation type="submission" date="2020-11" db="EMBL/GenBank/DDBJ databases">
        <title>Algicoccus daihaiensis sp.nov., isolated from Daihai Lake in Inner Mongolia.</title>
        <authorList>
            <person name="Kai J."/>
        </authorList>
    </citation>
    <scope>NUCLEOTIDE SEQUENCE [LARGE SCALE GENOMIC DNA]</scope>
    <source>
        <strain evidence="14">f23</strain>
    </source>
</reference>
<accession>A0ABY4AMB8</accession>
<proteinExistence type="inferred from homology"/>
<dbReference type="GO" id="GO:0016757">
    <property type="term" value="F:glycosyltransferase activity"/>
    <property type="evidence" value="ECO:0007669"/>
    <property type="project" value="UniProtKB-KW"/>
</dbReference>
<evidence type="ECO:0000256" key="8">
    <source>
        <dbReference type="ARBA" id="ARBA00022989"/>
    </source>
</evidence>
<evidence type="ECO:0000259" key="12">
    <source>
        <dbReference type="Pfam" id="PF00912"/>
    </source>
</evidence>
<keyword evidence="14" id="KW-1185">Reference proteome</keyword>
<comment type="function">
    <text evidence="11">Peptidoglycan polymerase that catalyzes glycan chain elongation from lipid-linked precursors.</text>
</comment>
<evidence type="ECO:0000256" key="7">
    <source>
        <dbReference type="ARBA" id="ARBA00022984"/>
    </source>
</evidence>
<dbReference type="InterPro" id="IPR023346">
    <property type="entry name" value="Lysozyme-like_dom_sf"/>
</dbReference>
<keyword evidence="9 11" id="KW-0472">Membrane</keyword>
<dbReference type="SUPFAM" id="SSF53955">
    <property type="entry name" value="Lysozyme-like"/>
    <property type="match status" value="1"/>
</dbReference>
<gene>
    <name evidence="11 13" type="primary">mtgA</name>
    <name evidence="13" type="ORF">DHf2319_04655</name>
</gene>
<keyword evidence="7 11" id="KW-0573">Peptidoglycan synthesis</keyword>
<feature type="domain" description="Glycosyl transferase family 51" evidence="12">
    <location>
        <begin position="75"/>
        <end position="242"/>
    </location>
</feature>
<evidence type="ECO:0000313" key="13">
    <source>
        <dbReference type="EMBL" id="UOD51188.1"/>
    </source>
</evidence>
<keyword evidence="3 11" id="KW-0328">Glycosyltransferase</keyword>
<comment type="catalytic activity">
    <reaction evidence="11">
        <text>[GlcNAc-(1-&gt;4)-Mur2Ac(oyl-L-Ala-gamma-D-Glu-L-Lys-D-Ala-D-Ala)](n)-di-trans,octa-cis-undecaprenyl diphosphate + beta-D-GlcNAc-(1-&gt;4)-Mur2Ac(oyl-L-Ala-gamma-D-Glu-L-Lys-D-Ala-D-Ala)-di-trans,octa-cis-undecaprenyl diphosphate = [GlcNAc-(1-&gt;4)-Mur2Ac(oyl-L-Ala-gamma-D-Glu-L-Lys-D-Ala-D-Ala)](n+1)-di-trans,octa-cis-undecaprenyl diphosphate + di-trans,octa-cis-undecaprenyl diphosphate + H(+)</text>
        <dbReference type="Rhea" id="RHEA:23708"/>
        <dbReference type="Rhea" id="RHEA-COMP:9602"/>
        <dbReference type="Rhea" id="RHEA-COMP:9603"/>
        <dbReference type="ChEBI" id="CHEBI:15378"/>
        <dbReference type="ChEBI" id="CHEBI:58405"/>
        <dbReference type="ChEBI" id="CHEBI:60033"/>
        <dbReference type="ChEBI" id="CHEBI:78435"/>
        <dbReference type="EC" id="2.4.99.28"/>
    </reaction>
</comment>
<sequence>MGKGQARKTSSVKAKKSPRVVGRWLWRLFVWFVLAVLAYQAYLFGSVVWYRWFNPQETAFMADEQARLSKLEPPKSIEHVWVPFNQISRYAKRAVIASEDTGFTEHSGIEWEAIEQAARANFASGQIRLGGSTITMQVAKNLFLSSDRSYIRKAQEIVIAFMIEVAWDKQRILEVYLNVAEWGVGVFGIEAAAKHYFGVPASRLNPRQAAWLAAILPAPKRYDRQRQSAWVERKTGIILRRMPQVQIP</sequence>
<dbReference type="EC" id="2.4.99.28" evidence="11"/>
<keyword evidence="1 11" id="KW-1003">Cell membrane</keyword>
<dbReference type="Pfam" id="PF00912">
    <property type="entry name" value="Transgly"/>
    <property type="match status" value="1"/>
</dbReference>
<evidence type="ECO:0000256" key="1">
    <source>
        <dbReference type="ARBA" id="ARBA00022475"/>
    </source>
</evidence>
<evidence type="ECO:0000256" key="2">
    <source>
        <dbReference type="ARBA" id="ARBA00022519"/>
    </source>
</evidence>